<proteinExistence type="predicted"/>
<dbReference type="AlphaFoldDB" id="A0A1K2I9Z6"/>
<keyword evidence="2" id="KW-1185">Reference proteome</keyword>
<protein>
    <submittedName>
        <fullName evidence="1">Uncharacterized protein</fullName>
    </submittedName>
</protein>
<reference evidence="1 2" key="1">
    <citation type="submission" date="2016-10" db="EMBL/GenBank/DDBJ databases">
        <authorList>
            <person name="de Groot N.N."/>
        </authorList>
    </citation>
    <scope>NUCLEOTIDE SEQUENCE [LARGE SCALE GENOMIC DNA]</scope>
    <source>
        <strain evidence="1 2">DSM 18180</strain>
    </source>
</reference>
<sequence>MRNSLLGLIALALLFISCKKEQNPFEISTHHVGLLTDSTQVKDLKSIYINDSIVKFISGDEFTGNINTIEIFEKGGKQLLSLTPKQTLDSTSTIENVRILDGRYKTEKNISTISTFKDIQSQYKISRISNLINSIVIAVDDKNVSFTIDKKELSANLRFDMNLKFEATHIPDDAKIKYFFINWNN</sequence>
<dbReference type="EMBL" id="FPKV01000001">
    <property type="protein sequence ID" value="SFZ89209.1"/>
    <property type="molecule type" value="Genomic_DNA"/>
</dbReference>
<dbReference type="PROSITE" id="PS51257">
    <property type="entry name" value="PROKAR_LIPOPROTEIN"/>
    <property type="match status" value="1"/>
</dbReference>
<dbReference type="OrthoDB" id="1436858at2"/>
<gene>
    <name evidence="1" type="ORF">SAMN05428642_10141</name>
</gene>
<evidence type="ECO:0000313" key="1">
    <source>
        <dbReference type="EMBL" id="SFZ89209.1"/>
    </source>
</evidence>
<organism evidence="1 2">
    <name type="scientific">Flaviramulus basaltis</name>
    <dbReference type="NCBI Taxonomy" id="369401"/>
    <lineage>
        <taxon>Bacteria</taxon>
        <taxon>Pseudomonadati</taxon>
        <taxon>Bacteroidota</taxon>
        <taxon>Flavobacteriia</taxon>
        <taxon>Flavobacteriales</taxon>
        <taxon>Flavobacteriaceae</taxon>
        <taxon>Flaviramulus</taxon>
    </lineage>
</organism>
<name>A0A1K2I9Z6_9FLAO</name>
<dbReference type="Proteomes" id="UP000182544">
    <property type="component" value="Unassembled WGS sequence"/>
</dbReference>
<evidence type="ECO:0000313" key="2">
    <source>
        <dbReference type="Proteomes" id="UP000182544"/>
    </source>
</evidence>
<dbReference type="STRING" id="369401.SAMN05428642_10141"/>
<accession>A0A1K2I9Z6</accession>
<dbReference type="RefSeq" id="WP_072399545.1">
    <property type="nucleotide sequence ID" value="NZ_FPKV01000001.1"/>
</dbReference>